<evidence type="ECO:0000313" key="1">
    <source>
        <dbReference type="EMBL" id="NBI05241.1"/>
    </source>
</evidence>
<keyword evidence="2" id="KW-1185">Reference proteome</keyword>
<comment type="caution">
    <text evidence="1">The sequence shown here is derived from an EMBL/GenBank/DDBJ whole genome shotgun (WGS) entry which is preliminary data.</text>
</comment>
<organism evidence="1 2">
    <name type="scientific">Senegalia massiliensis</name>
    <dbReference type="NCBI Taxonomy" id="1720316"/>
    <lineage>
        <taxon>Bacteria</taxon>
        <taxon>Bacillati</taxon>
        <taxon>Bacillota</taxon>
        <taxon>Clostridia</taxon>
        <taxon>Eubacteriales</taxon>
        <taxon>Clostridiaceae</taxon>
        <taxon>Senegalia</taxon>
    </lineage>
</organism>
<dbReference type="Proteomes" id="UP000467132">
    <property type="component" value="Unassembled WGS sequence"/>
</dbReference>
<evidence type="ECO:0000313" key="2">
    <source>
        <dbReference type="Proteomes" id="UP000467132"/>
    </source>
</evidence>
<reference evidence="1 2" key="1">
    <citation type="submission" date="2018-08" db="EMBL/GenBank/DDBJ databases">
        <title>Murine metabolic-syndrome-specific gut microbial biobank.</title>
        <authorList>
            <person name="Liu C."/>
        </authorList>
    </citation>
    <scope>NUCLEOTIDE SEQUENCE [LARGE SCALE GENOMIC DNA]</scope>
    <source>
        <strain evidence="1 2">583</strain>
    </source>
</reference>
<proteinExistence type="predicted"/>
<dbReference type="InterPro" id="IPR036388">
    <property type="entry name" value="WH-like_DNA-bd_sf"/>
</dbReference>
<dbReference type="RefSeq" id="WP_160195761.1">
    <property type="nucleotide sequence ID" value="NZ_QXXA01000001.1"/>
</dbReference>
<dbReference type="InterPro" id="IPR036390">
    <property type="entry name" value="WH_DNA-bd_sf"/>
</dbReference>
<dbReference type="OrthoDB" id="9783723at2"/>
<dbReference type="Gene3D" id="1.10.10.10">
    <property type="entry name" value="Winged helix-like DNA-binding domain superfamily/Winged helix DNA-binding domain"/>
    <property type="match status" value="1"/>
</dbReference>
<accession>A0A845QSR5</accession>
<name>A0A845QSR5_9CLOT</name>
<dbReference type="AlphaFoldDB" id="A0A845QSR5"/>
<gene>
    <name evidence="1" type="ORF">D3Z33_00040</name>
</gene>
<protein>
    <submittedName>
        <fullName evidence="1">PadR family transcriptional regulator</fullName>
    </submittedName>
</protein>
<dbReference type="EMBL" id="QXXA01000001">
    <property type="protein sequence ID" value="NBI05241.1"/>
    <property type="molecule type" value="Genomic_DNA"/>
</dbReference>
<dbReference type="SUPFAM" id="SSF46785">
    <property type="entry name" value="Winged helix' DNA-binding domain"/>
    <property type="match status" value="1"/>
</dbReference>
<sequence>MDKIILGILMLKRITIYEIRNIIKLNFKSMCSDSMGSIQASIKKLLAKEMIIYNEFVDNGINKKVYSITPCGRSFFLEWLNTPMDITKTKNMELSKLLFMGFIPKNDRINIISKVIDNTKKELEYLQSILSSLENSEYNKSRYLEDLQKDFEYMEGIIDATGNEDIEKNIIDINKFENLTLQLGMDTTEFYLEWFIKLKNSIESDV</sequence>